<reference evidence="2" key="1">
    <citation type="journal article" date="2018" name="Nat. Microbiol.">
        <title>Leveraging single-cell genomics to expand the fungal tree of life.</title>
        <authorList>
            <person name="Ahrendt S.R."/>
            <person name="Quandt C.A."/>
            <person name="Ciobanu D."/>
            <person name="Clum A."/>
            <person name="Salamov A."/>
            <person name="Andreopoulos B."/>
            <person name="Cheng J.F."/>
            <person name="Woyke T."/>
            <person name="Pelin A."/>
            <person name="Henrissat B."/>
            <person name="Reynolds N.K."/>
            <person name="Benny G.L."/>
            <person name="Smith M.E."/>
            <person name="James T.Y."/>
            <person name="Grigoriev I.V."/>
        </authorList>
    </citation>
    <scope>NUCLEOTIDE SEQUENCE [LARGE SCALE GENOMIC DNA]</scope>
</reference>
<protein>
    <submittedName>
        <fullName evidence="1">Uncharacterized protein</fullName>
    </submittedName>
</protein>
<organism evidence="1 2">
    <name type="scientific">Blyttiomyces helicus</name>
    <dbReference type="NCBI Taxonomy" id="388810"/>
    <lineage>
        <taxon>Eukaryota</taxon>
        <taxon>Fungi</taxon>
        <taxon>Fungi incertae sedis</taxon>
        <taxon>Chytridiomycota</taxon>
        <taxon>Chytridiomycota incertae sedis</taxon>
        <taxon>Chytridiomycetes</taxon>
        <taxon>Chytridiomycetes incertae sedis</taxon>
        <taxon>Blyttiomyces</taxon>
    </lineage>
</organism>
<proteinExistence type="predicted"/>
<gene>
    <name evidence="1" type="ORF">BDK51DRAFT_44272</name>
</gene>
<dbReference type="EMBL" id="KZ995267">
    <property type="protein sequence ID" value="RKO91020.1"/>
    <property type="molecule type" value="Genomic_DNA"/>
</dbReference>
<sequence length="446" mass="46632">MKSSRLGFDTPYEFTAKPIVDALGSTWVRPIQPEPEQDLRAEEKLWLQTMPSPGCPERPSDVNAAALAKSGPSIKTVFGALPSDNASDKVLRFRLNARVQLTRQIIGAPGRQTPKALLGARPTKSHLLNLTGPSYPSGVDRSLLRASLFDLFPARRIDAGASSAAASSIASGRFFARLVVLSRDSTLAVVASGTRGFASSVRSFAGRPLPFFADLLITFLIVDNSTPAPAGDPPFLPTDGALPATTPAAAPATPVAFPTAPAATPTVSAASLPVPFVPATPIVPPFGMPTTSTVVARAVTAPTAPTANATAPSPLPPGYRSRYCRSSSSSASVYPERTVVDGGRPSSKRGGADLGAVFIPVLQRVNWDFGDLLLRQDGQLCSISTGTSRAMELSRTLDESFPSSQSSADVRRDGVKETLHATTRFLIFPKGIQCGRGGGGGGQITN</sequence>
<keyword evidence="2" id="KW-1185">Reference proteome</keyword>
<dbReference type="AlphaFoldDB" id="A0A4P9WIQ8"/>
<name>A0A4P9WIQ8_9FUNG</name>
<accession>A0A4P9WIQ8</accession>
<evidence type="ECO:0000313" key="1">
    <source>
        <dbReference type="EMBL" id="RKO91020.1"/>
    </source>
</evidence>
<evidence type="ECO:0000313" key="2">
    <source>
        <dbReference type="Proteomes" id="UP000269721"/>
    </source>
</evidence>
<dbReference type="Proteomes" id="UP000269721">
    <property type="component" value="Unassembled WGS sequence"/>
</dbReference>